<accession>E9GVK2</accession>
<dbReference type="GO" id="GO:0006605">
    <property type="term" value="P:protein targeting"/>
    <property type="evidence" value="ECO:0007669"/>
    <property type="project" value="InterPro"/>
</dbReference>
<organism evidence="6 7">
    <name type="scientific">Daphnia pulex</name>
    <name type="common">Water flea</name>
    <dbReference type="NCBI Taxonomy" id="6669"/>
    <lineage>
        <taxon>Eukaryota</taxon>
        <taxon>Metazoa</taxon>
        <taxon>Ecdysozoa</taxon>
        <taxon>Arthropoda</taxon>
        <taxon>Crustacea</taxon>
        <taxon>Branchiopoda</taxon>
        <taxon>Diplostraca</taxon>
        <taxon>Cladocera</taxon>
        <taxon>Anomopoda</taxon>
        <taxon>Daphniidae</taxon>
        <taxon>Daphnia</taxon>
    </lineage>
</organism>
<dbReference type="InterPro" id="IPR036670">
    <property type="entry name" value="SecA_X-link_sf"/>
</dbReference>
<dbReference type="FunFam" id="3.90.1440.10:FF:000007">
    <property type="entry name" value="Uncharacterized protein"/>
    <property type="match status" value="1"/>
</dbReference>
<feature type="domain" description="SecA family profile" evidence="5">
    <location>
        <begin position="1"/>
        <end position="551"/>
    </location>
</feature>
<evidence type="ECO:0000259" key="4">
    <source>
        <dbReference type="PROSITE" id="PS51194"/>
    </source>
</evidence>
<dbReference type="GO" id="GO:0006886">
    <property type="term" value="P:intracellular protein transport"/>
    <property type="evidence" value="ECO:0007669"/>
    <property type="project" value="InterPro"/>
</dbReference>
<dbReference type="InterPro" id="IPR011130">
    <property type="entry name" value="SecA_preprotein_X-link_dom"/>
</dbReference>
<dbReference type="eggNOG" id="ENOG502QS7I">
    <property type="taxonomic scope" value="Eukaryota"/>
</dbReference>
<dbReference type="InterPro" id="IPR011115">
    <property type="entry name" value="SecA_DEAD"/>
</dbReference>
<dbReference type="PRINTS" id="PR00906">
    <property type="entry name" value="SECA"/>
</dbReference>
<evidence type="ECO:0000256" key="1">
    <source>
        <dbReference type="ARBA" id="ARBA00022490"/>
    </source>
</evidence>
<dbReference type="SUPFAM" id="SSF81767">
    <property type="entry name" value="Pre-protein crosslinking domain of SecA"/>
    <property type="match status" value="1"/>
</dbReference>
<dbReference type="Pfam" id="PF01043">
    <property type="entry name" value="SecA_PP_bind"/>
    <property type="match status" value="1"/>
</dbReference>
<dbReference type="InterPro" id="IPR001650">
    <property type="entry name" value="Helicase_C-like"/>
</dbReference>
<gene>
    <name evidence="6" type="ORF">DAPPUDRAFT_55207</name>
</gene>
<dbReference type="OMA" id="NCASEMS"/>
<keyword evidence="3" id="KW-0811">Translocation</keyword>
<dbReference type="Pfam" id="PF07517">
    <property type="entry name" value="SecA_DEAD"/>
    <property type="match status" value="1"/>
</dbReference>
<dbReference type="InterPro" id="IPR014018">
    <property type="entry name" value="SecA_motor_DEAD"/>
</dbReference>
<dbReference type="Gene3D" id="3.90.1440.10">
    <property type="entry name" value="SecA, preprotein cross-linking domain"/>
    <property type="match status" value="1"/>
</dbReference>
<reference evidence="6 7" key="1">
    <citation type="journal article" date="2011" name="Science">
        <title>The ecoresponsive genome of Daphnia pulex.</title>
        <authorList>
            <person name="Colbourne J.K."/>
            <person name="Pfrender M.E."/>
            <person name="Gilbert D."/>
            <person name="Thomas W.K."/>
            <person name="Tucker A."/>
            <person name="Oakley T.H."/>
            <person name="Tokishita S."/>
            <person name="Aerts A."/>
            <person name="Arnold G.J."/>
            <person name="Basu M.K."/>
            <person name="Bauer D.J."/>
            <person name="Caceres C.E."/>
            <person name="Carmel L."/>
            <person name="Casola C."/>
            <person name="Choi J.H."/>
            <person name="Detter J.C."/>
            <person name="Dong Q."/>
            <person name="Dusheyko S."/>
            <person name="Eads B.D."/>
            <person name="Frohlich T."/>
            <person name="Geiler-Samerotte K.A."/>
            <person name="Gerlach D."/>
            <person name="Hatcher P."/>
            <person name="Jogdeo S."/>
            <person name="Krijgsveld J."/>
            <person name="Kriventseva E.V."/>
            <person name="Kultz D."/>
            <person name="Laforsch C."/>
            <person name="Lindquist E."/>
            <person name="Lopez J."/>
            <person name="Manak J.R."/>
            <person name="Muller J."/>
            <person name="Pangilinan J."/>
            <person name="Patwardhan R.P."/>
            <person name="Pitluck S."/>
            <person name="Pritham E.J."/>
            <person name="Rechtsteiner A."/>
            <person name="Rho M."/>
            <person name="Rogozin I.B."/>
            <person name="Sakarya O."/>
            <person name="Salamov A."/>
            <person name="Schaack S."/>
            <person name="Shapiro H."/>
            <person name="Shiga Y."/>
            <person name="Skalitzky C."/>
            <person name="Smith Z."/>
            <person name="Souvorov A."/>
            <person name="Sung W."/>
            <person name="Tang Z."/>
            <person name="Tsuchiya D."/>
            <person name="Tu H."/>
            <person name="Vos H."/>
            <person name="Wang M."/>
            <person name="Wolf Y.I."/>
            <person name="Yamagata H."/>
            <person name="Yamada T."/>
            <person name="Ye Y."/>
            <person name="Shaw J.R."/>
            <person name="Andrews J."/>
            <person name="Crease T.J."/>
            <person name="Tang H."/>
            <person name="Lucas S.M."/>
            <person name="Robertson H.M."/>
            <person name="Bork P."/>
            <person name="Koonin E.V."/>
            <person name="Zdobnov E.M."/>
            <person name="Grigoriev I.V."/>
            <person name="Lynch M."/>
            <person name="Boore J.L."/>
        </authorList>
    </citation>
    <scope>NUCLEOTIDE SEQUENCE [LARGE SCALE GENOMIC DNA]</scope>
</reference>
<dbReference type="InterPro" id="IPR027417">
    <property type="entry name" value="P-loop_NTPase"/>
</dbReference>
<proteinExistence type="predicted"/>
<dbReference type="OrthoDB" id="10067052at2759"/>
<protein>
    <submittedName>
        <fullName evidence="6">Uncharacterized protein</fullName>
    </submittedName>
</protein>
<dbReference type="Gene3D" id="3.40.50.300">
    <property type="entry name" value="P-loop containing nucleotide triphosphate hydrolases"/>
    <property type="match status" value="2"/>
</dbReference>
<dbReference type="PROSITE" id="PS51196">
    <property type="entry name" value="SECA_MOTOR_DEAD"/>
    <property type="match status" value="1"/>
</dbReference>
<evidence type="ECO:0000313" key="6">
    <source>
        <dbReference type="EMBL" id="EFX76513.1"/>
    </source>
</evidence>
<dbReference type="STRING" id="6669.E9GVK2"/>
<dbReference type="Pfam" id="PF00271">
    <property type="entry name" value="Helicase_C"/>
    <property type="match status" value="1"/>
</dbReference>
<dbReference type="GO" id="GO:0005524">
    <property type="term" value="F:ATP binding"/>
    <property type="evidence" value="ECO:0000318"/>
    <property type="project" value="GO_Central"/>
</dbReference>
<dbReference type="KEGG" id="dpx:DAPPUDRAFT_55207"/>
<dbReference type="SMART" id="SM00957">
    <property type="entry name" value="SecA_DEAD"/>
    <property type="match status" value="1"/>
</dbReference>
<evidence type="ECO:0000256" key="3">
    <source>
        <dbReference type="ARBA" id="ARBA00023010"/>
    </source>
</evidence>
<name>E9GVK2_DAPPU</name>
<sequence length="551" mass="62443">MKAWQKNGLELKNNAELAQFLSVYDYAVQQTCTKKGDEEKFRLRDTQRVTITTLITSLLTSKHKKKASFTQVSTGEGKSLIVAGVAIALALSRNDEDLVENNKVPGNKKIDVITSNDVLALRDSNLSFADGGLKDLYEYFNITVANNCSQSVDKRTQAYNATVVYGKLANFQRDYLLDEFYDTNIRNDRTMDLVIVDEVDCMLLDRGNNTLYLSHDIPGMEMLESLYVFVWEKILRASFISYRTDLNPKIAFYFGNVMERERCIRIPDHLMNFVDRHLDSWLDNALQALELKRDEDYVVDQDRTDTSPDLNPQVIIIDQDTGTDQISSQWDGALHQFIQLKEGCKLTHQSLKAIFISNATYIQKYKKIAGASGTLGSETERDFMEKKYKCFFFTIPTAFVKNFYVKPTKVFKSKCSWVQAITKEAKKTVLPEEGDKVRSLVIFCQSIKDANTVHHHLKAALASEIGSSHIHCYTRDYEKFLFESESLQVGHVIIATNLAGRGTDIKISNQLRDNGGLHVCLTFLPKNERIEEQAMGRAGRNGAPGSGVFLL</sequence>
<dbReference type="EMBL" id="GL732568">
    <property type="protein sequence ID" value="EFX76513.1"/>
    <property type="molecule type" value="Genomic_DNA"/>
</dbReference>
<dbReference type="InParanoid" id="E9GVK2"/>
<feature type="domain" description="Helicase C-terminal" evidence="4">
    <location>
        <begin position="429"/>
        <end position="551"/>
    </location>
</feature>
<dbReference type="GO" id="GO:0016020">
    <property type="term" value="C:membrane"/>
    <property type="evidence" value="ECO:0007669"/>
    <property type="project" value="InterPro"/>
</dbReference>
<dbReference type="PROSITE" id="PS51194">
    <property type="entry name" value="HELICASE_CTER"/>
    <property type="match status" value="1"/>
</dbReference>
<dbReference type="PANTHER" id="PTHR30612:SF0">
    <property type="entry name" value="CHLOROPLAST PROTEIN-TRANSPORTING ATPASE"/>
    <property type="match status" value="1"/>
</dbReference>
<feature type="non-terminal residue" evidence="6">
    <location>
        <position position="1"/>
    </location>
</feature>
<dbReference type="PANTHER" id="PTHR30612">
    <property type="entry name" value="SECA INNER MEMBRANE COMPONENT OF SEC PROTEIN SECRETION SYSTEM"/>
    <property type="match status" value="1"/>
</dbReference>
<dbReference type="GO" id="GO:0017038">
    <property type="term" value="P:protein import"/>
    <property type="evidence" value="ECO:0007669"/>
    <property type="project" value="InterPro"/>
</dbReference>
<evidence type="ECO:0000259" key="5">
    <source>
        <dbReference type="PROSITE" id="PS51196"/>
    </source>
</evidence>
<keyword evidence="2" id="KW-0813">Transport</keyword>
<keyword evidence="2" id="KW-0653">Protein transport</keyword>
<dbReference type="HOGENOM" id="CLU_034408_0_0_1"/>
<dbReference type="Proteomes" id="UP000000305">
    <property type="component" value="Unassembled WGS sequence"/>
</dbReference>
<keyword evidence="7" id="KW-1185">Reference proteome</keyword>
<dbReference type="FunFam" id="3.40.50.300:FF:003110">
    <property type="entry name" value="Uncharacterized protein"/>
    <property type="match status" value="1"/>
</dbReference>
<evidence type="ECO:0000313" key="7">
    <source>
        <dbReference type="Proteomes" id="UP000000305"/>
    </source>
</evidence>
<evidence type="ECO:0000256" key="2">
    <source>
        <dbReference type="ARBA" id="ARBA00022927"/>
    </source>
</evidence>
<dbReference type="InterPro" id="IPR000185">
    <property type="entry name" value="SecA"/>
</dbReference>
<keyword evidence="1" id="KW-0963">Cytoplasm</keyword>
<dbReference type="AlphaFoldDB" id="E9GVK2"/>
<dbReference type="SUPFAM" id="SSF52540">
    <property type="entry name" value="P-loop containing nucleoside triphosphate hydrolases"/>
    <property type="match status" value="2"/>
</dbReference>